<evidence type="ECO:0000256" key="3">
    <source>
        <dbReference type="ARBA" id="ARBA00022475"/>
    </source>
</evidence>
<dbReference type="CDD" id="cd01949">
    <property type="entry name" value="GGDEF"/>
    <property type="match status" value="1"/>
</dbReference>
<dbReference type="InterPro" id="IPR043128">
    <property type="entry name" value="Rev_trsase/Diguanyl_cyclase"/>
</dbReference>
<dbReference type="InterPro" id="IPR000160">
    <property type="entry name" value="GGDEF_dom"/>
</dbReference>
<comment type="subcellular location">
    <subcellularLocation>
        <location evidence="1">Cell membrane</location>
        <topology evidence="1">Multi-pass membrane protein</topology>
    </subcellularLocation>
</comment>
<organism evidence="11 12">
    <name type="scientific">Duganella lactea</name>
    <dbReference type="NCBI Taxonomy" id="2692173"/>
    <lineage>
        <taxon>Bacteria</taxon>
        <taxon>Pseudomonadati</taxon>
        <taxon>Pseudomonadota</taxon>
        <taxon>Betaproteobacteria</taxon>
        <taxon>Burkholderiales</taxon>
        <taxon>Oxalobacteraceae</taxon>
        <taxon>Telluria group</taxon>
        <taxon>Duganella</taxon>
    </lineage>
</organism>
<evidence type="ECO:0000256" key="9">
    <source>
        <dbReference type="SAM" id="Phobius"/>
    </source>
</evidence>
<feature type="transmembrane region" description="Helical" evidence="9">
    <location>
        <begin position="13"/>
        <end position="34"/>
    </location>
</feature>
<dbReference type="EMBL" id="WWCP01000066">
    <property type="protein sequence ID" value="MYM85420.1"/>
    <property type="molecule type" value="Genomic_DNA"/>
</dbReference>
<evidence type="ECO:0000256" key="2">
    <source>
        <dbReference type="ARBA" id="ARBA00012528"/>
    </source>
</evidence>
<dbReference type="GO" id="GO:1902201">
    <property type="term" value="P:negative regulation of bacterial-type flagellum-dependent cell motility"/>
    <property type="evidence" value="ECO:0007669"/>
    <property type="project" value="TreeGrafter"/>
</dbReference>
<evidence type="ECO:0000259" key="10">
    <source>
        <dbReference type="PROSITE" id="PS50887"/>
    </source>
</evidence>
<dbReference type="InterPro" id="IPR033479">
    <property type="entry name" value="dCache_1"/>
</dbReference>
<dbReference type="EC" id="2.7.7.65" evidence="2"/>
<dbReference type="Pfam" id="PF00990">
    <property type="entry name" value="GGDEF"/>
    <property type="match status" value="1"/>
</dbReference>
<dbReference type="CDD" id="cd12914">
    <property type="entry name" value="PDC1_DGC_like"/>
    <property type="match status" value="1"/>
</dbReference>
<dbReference type="InterPro" id="IPR050469">
    <property type="entry name" value="Diguanylate_Cyclase"/>
</dbReference>
<keyword evidence="4 9" id="KW-0812">Transmembrane</keyword>
<keyword evidence="8" id="KW-0175">Coiled coil</keyword>
<dbReference type="Gene3D" id="3.30.450.20">
    <property type="entry name" value="PAS domain"/>
    <property type="match status" value="2"/>
</dbReference>
<keyword evidence="3" id="KW-1003">Cell membrane</keyword>
<protein>
    <recommendedName>
        <fullName evidence="2">diguanylate cyclase</fullName>
        <ecNumber evidence="2">2.7.7.65</ecNumber>
    </recommendedName>
</protein>
<comment type="caution">
    <text evidence="11">The sequence shown here is derived from an EMBL/GenBank/DDBJ whole genome shotgun (WGS) entry which is preliminary data.</text>
</comment>
<proteinExistence type="predicted"/>
<accession>A0A6L8MTP7</accession>
<reference evidence="11 12" key="1">
    <citation type="submission" date="2019-12" db="EMBL/GenBank/DDBJ databases">
        <title>Novel species isolated from a subtropical stream in China.</title>
        <authorList>
            <person name="Lu H."/>
        </authorList>
    </citation>
    <scope>NUCLEOTIDE SEQUENCE [LARGE SCALE GENOMIC DNA]</scope>
    <source>
        <strain evidence="11 12">FT50W</strain>
    </source>
</reference>
<name>A0A6L8MTP7_9BURK</name>
<dbReference type="GO" id="GO:0005886">
    <property type="term" value="C:plasma membrane"/>
    <property type="evidence" value="ECO:0007669"/>
    <property type="project" value="UniProtKB-SubCell"/>
</dbReference>
<dbReference type="InterPro" id="IPR029787">
    <property type="entry name" value="Nucleotide_cyclase"/>
</dbReference>
<feature type="domain" description="GGDEF" evidence="10">
    <location>
        <begin position="377"/>
        <end position="515"/>
    </location>
</feature>
<evidence type="ECO:0000313" key="11">
    <source>
        <dbReference type="EMBL" id="MYM85420.1"/>
    </source>
</evidence>
<dbReference type="AlphaFoldDB" id="A0A6L8MTP7"/>
<dbReference type="SMART" id="SM00267">
    <property type="entry name" value="GGDEF"/>
    <property type="match status" value="1"/>
</dbReference>
<evidence type="ECO:0000256" key="1">
    <source>
        <dbReference type="ARBA" id="ARBA00004651"/>
    </source>
</evidence>
<evidence type="ECO:0000256" key="6">
    <source>
        <dbReference type="ARBA" id="ARBA00023136"/>
    </source>
</evidence>
<evidence type="ECO:0000256" key="4">
    <source>
        <dbReference type="ARBA" id="ARBA00022692"/>
    </source>
</evidence>
<dbReference type="RefSeq" id="WP_161021714.1">
    <property type="nucleotide sequence ID" value="NZ_WWCP01000066.1"/>
</dbReference>
<dbReference type="GO" id="GO:0043709">
    <property type="term" value="P:cell adhesion involved in single-species biofilm formation"/>
    <property type="evidence" value="ECO:0007669"/>
    <property type="project" value="TreeGrafter"/>
</dbReference>
<dbReference type="GO" id="GO:0052621">
    <property type="term" value="F:diguanylate cyclase activity"/>
    <property type="evidence" value="ECO:0007669"/>
    <property type="project" value="UniProtKB-EC"/>
</dbReference>
<evidence type="ECO:0000256" key="8">
    <source>
        <dbReference type="SAM" id="Coils"/>
    </source>
</evidence>
<evidence type="ECO:0000256" key="5">
    <source>
        <dbReference type="ARBA" id="ARBA00022989"/>
    </source>
</evidence>
<evidence type="ECO:0000313" key="12">
    <source>
        <dbReference type="Proteomes" id="UP000474565"/>
    </source>
</evidence>
<comment type="catalytic activity">
    <reaction evidence="7">
        <text>2 GTP = 3',3'-c-di-GMP + 2 diphosphate</text>
        <dbReference type="Rhea" id="RHEA:24898"/>
        <dbReference type="ChEBI" id="CHEBI:33019"/>
        <dbReference type="ChEBI" id="CHEBI:37565"/>
        <dbReference type="ChEBI" id="CHEBI:58805"/>
        <dbReference type="EC" id="2.7.7.65"/>
    </reaction>
</comment>
<dbReference type="CDD" id="cd12915">
    <property type="entry name" value="PDC2_DGC_like"/>
    <property type="match status" value="1"/>
</dbReference>
<dbReference type="FunFam" id="3.30.70.270:FF:000001">
    <property type="entry name" value="Diguanylate cyclase domain protein"/>
    <property type="match status" value="1"/>
</dbReference>
<gene>
    <name evidence="11" type="ORF">GTP44_26235</name>
</gene>
<dbReference type="PANTHER" id="PTHR45138">
    <property type="entry name" value="REGULATORY COMPONENTS OF SENSORY TRANSDUCTION SYSTEM"/>
    <property type="match status" value="1"/>
</dbReference>
<sequence length="515" mass="57289">MTRVAPLFKRLSFSFWATVFVSVVCLTLVGLDVWRSLYARTEQLNEMERQGANLARAMAQQADDTIKAADIALIEMVERIETDGRGAAPLARLQRQMRAQVDNLPQLLGLFVYDRDGRWLANSLGLPVPAYNNADREYFTYHRTHPGRGAHVGRPVVSRATGKWIMPVSRRLNRPDGSFDGVMVAALDIDYFRRFYESFDLGRHGAVALLSNDGVLMLRQPFDATRVGGGMRDSELFRHYASLTGAARVGSASLHSFHDGELRLNSFRPLPHYPLFVTAALSREEMLARWRRDTCTRSAAVLLLAVFIGFFGRRLVAQIARRARAEAALREARDALESANRTLERQAMSDGLTGLANRRHFDVSLSNEFSRATRHQHRLAFIMIDVDYFKQYNDLYGHSAGDEVLRAVSRLIRALTPKRPGDLTARYGGEEIGILLPNTDLHGAQVVAERIRDAVEALRLPHQGSPFGRVTLSAGVAAMTPQRGVHLTGTLVEAADKALYAAKSAGRNRVTLAAP</sequence>
<dbReference type="SUPFAM" id="SSF55073">
    <property type="entry name" value="Nucleotide cyclase"/>
    <property type="match status" value="1"/>
</dbReference>
<dbReference type="NCBIfam" id="TIGR00254">
    <property type="entry name" value="GGDEF"/>
    <property type="match status" value="1"/>
</dbReference>
<evidence type="ECO:0000256" key="7">
    <source>
        <dbReference type="ARBA" id="ARBA00034247"/>
    </source>
</evidence>
<dbReference type="Pfam" id="PF02743">
    <property type="entry name" value="dCache_1"/>
    <property type="match status" value="1"/>
</dbReference>
<dbReference type="Gene3D" id="3.30.70.270">
    <property type="match status" value="1"/>
</dbReference>
<keyword evidence="5 9" id="KW-1133">Transmembrane helix</keyword>
<feature type="coiled-coil region" evidence="8">
    <location>
        <begin position="322"/>
        <end position="349"/>
    </location>
</feature>
<keyword evidence="6 9" id="KW-0472">Membrane</keyword>
<dbReference type="PANTHER" id="PTHR45138:SF9">
    <property type="entry name" value="DIGUANYLATE CYCLASE DGCM-RELATED"/>
    <property type="match status" value="1"/>
</dbReference>
<dbReference type="PROSITE" id="PS50887">
    <property type="entry name" value="GGDEF"/>
    <property type="match status" value="1"/>
</dbReference>
<dbReference type="Proteomes" id="UP000474565">
    <property type="component" value="Unassembled WGS sequence"/>
</dbReference>